<reference evidence="1" key="1">
    <citation type="submission" date="2014-11" db="EMBL/GenBank/DDBJ databases">
        <authorList>
            <person name="Amaro Gonzalez C."/>
        </authorList>
    </citation>
    <scope>NUCLEOTIDE SEQUENCE</scope>
</reference>
<dbReference type="AlphaFoldDB" id="A0A0E9PTR6"/>
<name>A0A0E9PTR6_ANGAN</name>
<evidence type="ECO:0000313" key="1">
    <source>
        <dbReference type="EMBL" id="JAH08031.1"/>
    </source>
</evidence>
<organism evidence="1">
    <name type="scientific">Anguilla anguilla</name>
    <name type="common">European freshwater eel</name>
    <name type="synonym">Muraena anguilla</name>
    <dbReference type="NCBI Taxonomy" id="7936"/>
    <lineage>
        <taxon>Eukaryota</taxon>
        <taxon>Metazoa</taxon>
        <taxon>Chordata</taxon>
        <taxon>Craniata</taxon>
        <taxon>Vertebrata</taxon>
        <taxon>Euteleostomi</taxon>
        <taxon>Actinopterygii</taxon>
        <taxon>Neopterygii</taxon>
        <taxon>Teleostei</taxon>
        <taxon>Anguilliformes</taxon>
        <taxon>Anguillidae</taxon>
        <taxon>Anguilla</taxon>
    </lineage>
</organism>
<sequence length="58" mass="7119">MCSTIRIYVAFKVQIRQKYDYSCSCRKNSHTYEPHEFRRQHFYLKSKHKLSIDSFIIS</sequence>
<accession>A0A0E9PTR6</accession>
<proteinExistence type="predicted"/>
<reference evidence="1" key="2">
    <citation type="journal article" date="2015" name="Fish Shellfish Immunol.">
        <title>Early steps in the European eel (Anguilla anguilla)-Vibrio vulnificus interaction in the gills: Role of the RtxA13 toxin.</title>
        <authorList>
            <person name="Callol A."/>
            <person name="Pajuelo D."/>
            <person name="Ebbesson L."/>
            <person name="Teles M."/>
            <person name="MacKenzie S."/>
            <person name="Amaro C."/>
        </authorList>
    </citation>
    <scope>NUCLEOTIDE SEQUENCE</scope>
</reference>
<dbReference type="EMBL" id="GBXM01100546">
    <property type="protein sequence ID" value="JAH08031.1"/>
    <property type="molecule type" value="Transcribed_RNA"/>
</dbReference>
<protein>
    <submittedName>
        <fullName evidence="1">Uncharacterized protein</fullName>
    </submittedName>
</protein>